<evidence type="ECO:0000256" key="1">
    <source>
        <dbReference type="ARBA" id="ARBA00004236"/>
    </source>
</evidence>
<feature type="signal peptide" evidence="5">
    <location>
        <begin position="1"/>
        <end position="19"/>
    </location>
</feature>
<dbReference type="OrthoDB" id="9787902at2"/>
<proteinExistence type="predicted"/>
<gene>
    <name evidence="7" type="ORF">FN960_00900</name>
</gene>
<dbReference type="SUPFAM" id="SSF53850">
    <property type="entry name" value="Periplasmic binding protein-like II"/>
    <property type="match status" value="2"/>
</dbReference>
<dbReference type="PANTHER" id="PTHR47737">
    <property type="entry name" value="GLYCINE BETAINE/PROLINE BETAINE TRANSPORT SYSTEM PERMEASE PROTEIN PROW"/>
    <property type="match status" value="1"/>
</dbReference>
<dbReference type="GO" id="GO:0005275">
    <property type="term" value="F:amine transmembrane transporter activity"/>
    <property type="evidence" value="ECO:0007669"/>
    <property type="project" value="TreeGrafter"/>
</dbReference>
<comment type="caution">
    <text evidence="7">The sequence shown here is derived from an EMBL/GenBank/DDBJ whole genome shotgun (WGS) entry which is preliminary data.</text>
</comment>
<keyword evidence="2" id="KW-0813">Transport</keyword>
<evidence type="ECO:0000256" key="5">
    <source>
        <dbReference type="SAM" id="SignalP"/>
    </source>
</evidence>
<dbReference type="GO" id="GO:0043190">
    <property type="term" value="C:ATP-binding cassette (ABC) transporter complex"/>
    <property type="evidence" value="ECO:0007669"/>
    <property type="project" value="InterPro"/>
</dbReference>
<organism evidence="7 8">
    <name type="scientific">Alkalicoccobacillus porphyridii</name>
    <dbReference type="NCBI Taxonomy" id="2597270"/>
    <lineage>
        <taxon>Bacteria</taxon>
        <taxon>Bacillati</taxon>
        <taxon>Bacillota</taxon>
        <taxon>Bacilli</taxon>
        <taxon>Bacillales</taxon>
        <taxon>Bacillaceae</taxon>
        <taxon>Alkalicoccobacillus</taxon>
    </lineage>
</organism>
<dbReference type="PANTHER" id="PTHR47737:SF1">
    <property type="entry name" value="GLYCINE BETAINE_PROLINE BETAINE TRANSPORT SYSTEM PERMEASE PROTEIN PROW"/>
    <property type="match status" value="1"/>
</dbReference>
<name>A0A554A4J5_9BACI</name>
<protein>
    <submittedName>
        <fullName evidence="7">Glycine/betaine ABC transporter</fullName>
    </submittedName>
</protein>
<dbReference type="AlphaFoldDB" id="A0A554A4J5"/>
<evidence type="ECO:0000256" key="2">
    <source>
        <dbReference type="ARBA" id="ARBA00022448"/>
    </source>
</evidence>
<feature type="chain" id="PRO_5039495220" evidence="5">
    <location>
        <begin position="20"/>
        <end position="298"/>
    </location>
</feature>
<sequence length="298" mass="31706">MDAKKLGMAVGLTSILALAACGDGGDTAAGDDSNGESVDASDLREITGIDGGAGIMAATETAIDTYGLDLGLQVSSGAAMTEALGNAIANEEAIVVTGWTPHWKFGAYDLKYLDDPEGVYGGEESIHTFTREGLAEDAPEANAVLDNFYWTEDDMNAVMVDIQEGMDPEEAAANWVDENADLVSEWTDGVDQVNGESVSLAYVSWDSEIASTNVVKTVLESVGYDVELSSMESAFMWTAIAEGEQDAMVAGWLPATHEAYYEDYKDQIVDLGVNFEGAKIGLVVPTYMEDVNSIEDLK</sequence>
<accession>A0A554A4J5</accession>
<comment type="subcellular location">
    <subcellularLocation>
        <location evidence="1">Cell membrane</location>
    </subcellularLocation>
</comment>
<feature type="domain" description="ABC-type glycine betaine transport system substrate-binding" evidence="6">
    <location>
        <begin position="43"/>
        <end position="178"/>
    </location>
</feature>
<evidence type="ECO:0000259" key="6">
    <source>
        <dbReference type="Pfam" id="PF04069"/>
    </source>
</evidence>
<keyword evidence="4" id="KW-0472">Membrane</keyword>
<evidence type="ECO:0000313" key="8">
    <source>
        <dbReference type="Proteomes" id="UP000318521"/>
    </source>
</evidence>
<dbReference type="GO" id="GO:0031460">
    <property type="term" value="P:glycine betaine transport"/>
    <property type="evidence" value="ECO:0007669"/>
    <property type="project" value="TreeGrafter"/>
</dbReference>
<evidence type="ECO:0000313" key="7">
    <source>
        <dbReference type="EMBL" id="TSB48608.1"/>
    </source>
</evidence>
<dbReference type="InterPro" id="IPR007210">
    <property type="entry name" value="ABC_Gly_betaine_transp_sub-bd"/>
</dbReference>
<dbReference type="Pfam" id="PF04069">
    <property type="entry name" value="OpuAC"/>
    <property type="match status" value="2"/>
</dbReference>
<dbReference type="GO" id="GO:0015226">
    <property type="term" value="F:carnitine transmembrane transporter activity"/>
    <property type="evidence" value="ECO:0007669"/>
    <property type="project" value="TreeGrafter"/>
</dbReference>
<dbReference type="Gene3D" id="3.40.190.100">
    <property type="entry name" value="Glycine betaine-binding periplasmic protein, domain 2"/>
    <property type="match status" value="1"/>
</dbReference>
<reference evidence="7 8" key="1">
    <citation type="submission" date="2019-07" db="EMBL/GenBank/DDBJ databases">
        <authorList>
            <person name="Park Y.J."/>
            <person name="Jeong S.E."/>
            <person name="Jung H.S."/>
        </authorList>
    </citation>
    <scope>NUCLEOTIDE SEQUENCE [LARGE SCALE GENOMIC DNA]</scope>
    <source>
        <strain evidence="8">P16(2019)</strain>
    </source>
</reference>
<keyword evidence="8" id="KW-1185">Reference proteome</keyword>
<evidence type="ECO:0000256" key="4">
    <source>
        <dbReference type="ARBA" id="ARBA00023136"/>
    </source>
</evidence>
<keyword evidence="3" id="KW-1003">Cell membrane</keyword>
<dbReference type="PROSITE" id="PS51257">
    <property type="entry name" value="PROKAR_LIPOPROTEIN"/>
    <property type="match status" value="1"/>
</dbReference>
<dbReference type="EMBL" id="VLXZ01000001">
    <property type="protein sequence ID" value="TSB48608.1"/>
    <property type="molecule type" value="Genomic_DNA"/>
</dbReference>
<keyword evidence="5" id="KW-0732">Signal</keyword>
<dbReference type="Gene3D" id="3.10.105.10">
    <property type="entry name" value="Dipeptide-binding Protein, Domain 3"/>
    <property type="match status" value="1"/>
</dbReference>
<evidence type="ECO:0000256" key="3">
    <source>
        <dbReference type="ARBA" id="ARBA00022475"/>
    </source>
</evidence>
<dbReference type="GO" id="GO:0015871">
    <property type="term" value="P:choline transport"/>
    <property type="evidence" value="ECO:0007669"/>
    <property type="project" value="TreeGrafter"/>
</dbReference>
<feature type="domain" description="ABC-type glycine betaine transport system substrate-binding" evidence="6">
    <location>
        <begin position="197"/>
        <end position="298"/>
    </location>
</feature>
<dbReference type="Proteomes" id="UP000318521">
    <property type="component" value="Unassembled WGS sequence"/>
</dbReference>